<gene>
    <name evidence="3" type="ORF">H0235_016190</name>
</gene>
<dbReference type="AlphaFoldDB" id="A0A834K184"/>
<feature type="compositionally biased region" description="Basic residues" evidence="1">
    <location>
        <begin position="211"/>
        <end position="222"/>
    </location>
</feature>
<keyword evidence="4" id="KW-1185">Reference proteome</keyword>
<dbReference type="EMBL" id="JACSDY010000019">
    <property type="protein sequence ID" value="KAF7398182.1"/>
    <property type="molecule type" value="Genomic_DNA"/>
</dbReference>
<accession>A0A834K184</accession>
<dbReference type="PROSITE" id="PS50904">
    <property type="entry name" value="PRELI_MSF1"/>
    <property type="match status" value="1"/>
</dbReference>
<name>A0A834K184_VESPE</name>
<organism evidence="3 4">
    <name type="scientific">Vespula pensylvanica</name>
    <name type="common">Western yellow jacket</name>
    <name type="synonym">Wasp</name>
    <dbReference type="NCBI Taxonomy" id="30213"/>
    <lineage>
        <taxon>Eukaryota</taxon>
        <taxon>Metazoa</taxon>
        <taxon>Ecdysozoa</taxon>
        <taxon>Arthropoda</taxon>
        <taxon>Hexapoda</taxon>
        <taxon>Insecta</taxon>
        <taxon>Pterygota</taxon>
        <taxon>Neoptera</taxon>
        <taxon>Endopterygota</taxon>
        <taxon>Hymenoptera</taxon>
        <taxon>Apocrita</taxon>
        <taxon>Aculeata</taxon>
        <taxon>Vespoidea</taxon>
        <taxon>Vespidae</taxon>
        <taxon>Vespinae</taxon>
        <taxon>Vespula</taxon>
    </lineage>
</organism>
<reference evidence="3" key="1">
    <citation type="journal article" date="2020" name="G3 (Bethesda)">
        <title>High-Quality Assemblies for Three Invasive Social Wasps from the &lt;i&gt;Vespula&lt;/i&gt; Genus.</title>
        <authorList>
            <person name="Harrop T.W.R."/>
            <person name="Guhlin J."/>
            <person name="McLaughlin G.M."/>
            <person name="Permina E."/>
            <person name="Stockwell P."/>
            <person name="Gilligan J."/>
            <person name="Le Lec M.F."/>
            <person name="Gruber M.A.M."/>
            <person name="Quinn O."/>
            <person name="Lovegrove M."/>
            <person name="Duncan E.J."/>
            <person name="Remnant E.J."/>
            <person name="Van Eeckhoven J."/>
            <person name="Graham B."/>
            <person name="Knapp R.A."/>
            <person name="Langford K.W."/>
            <person name="Kronenberg Z."/>
            <person name="Press M.O."/>
            <person name="Eacker S.M."/>
            <person name="Wilson-Rankin E.E."/>
            <person name="Purcell J."/>
            <person name="Lester P.J."/>
            <person name="Dearden P.K."/>
        </authorList>
    </citation>
    <scope>NUCLEOTIDE SEQUENCE</scope>
    <source>
        <strain evidence="3">Volc-1</strain>
    </source>
</reference>
<evidence type="ECO:0000313" key="3">
    <source>
        <dbReference type="EMBL" id="KAF7398182.1"/>
    </source>
</evidence>
<dbReference type="PANTHER" id="PTHR11158">
    <property type="entry name" value="MSF1/PX19 RELATED"/>
    <property type="match status" value="1"/>
</dbReference>
<evidence type="ECO:0000259" key="2">
    <source>
        <dbReference type="PROSITE" id="PS50904"/>
    </source>
</evidence>
<feature type="compositionally biased region" description="Acidic residues" evidence="1">
    <location>
        <begin position="161"/>
        <end position="197"/>
    </location>
</feature>
<feature type="region of interest" description="Disordered" evidence="1">
    <location>
        <begin position="156"/>
        <end position="230"/>
    </location>
</feature>
<dbReference type="SUPFAM" id="SSF48371">
    <property type="entry name" value="ARM repeat"/>
    <property type="match status" value="1"/>
</dbReference>
<evidence type="ECO:0000256" key="1">
    <source>
        <dbReference type="SAM" id="MobiDB-lite"/>
    </source>
</evidence>
<dbReference type="Proteomes" id="UP000600918">
    <property type="component" value="Unassembled WGS sequence"/>
</dbReference>
<dbReference type="Pfam" id="PF04707">
    <property type="entry name" value="PRELI"/>
    <property type="match status" value="1"/>
</dbReference>
<evidence type="ECO:0000313" key="4">
    <source>
        <dbReference type="Proteomes" id="UP000600918"/>
    </source>
</evidence>
<feature type="domain" description="PRELI/MSF1" evidence="2">
    <location>
        <begin position="1"/>
        <end position="121"/>
    </location>
</feature>
<dbReference type="GO" id="GO:0005758">
    <property type="term" value="C:mitochondrial intermembrane space"/>
    <property type="evidence" value="ECO:0007669"/>
    <property type="project" value="InterPro"/>
</dbReference>
<protein>
    <recommendedName>
        <fullName evidence="2">PRELI/MSF1 domain-containing protein</fullName>
    </recommendedName>
</protein>
<comment type="caution">
    <text evidence="3">The sequence shown here is derived from an EMBL/GenBank/DDBJ whole genome shotgun (WGS) entry which is preliminary data.</text>
</comment>
<sequence>MDDVSGGDTAYYESYFIGFYDVVVEIIQKCDNRFFQNLFDTIKEFKLTFCNHIAVDETVRYTPHPNDPGKTLLQQEAVVTVSGVPLTHYMEELLTSKICFNSGMGRQAMEWVIEKLHLEEFDDLLTQTVRQFDDLTSKTRRGMDDLQSAIKSFDEIHNLTNDDDNDNDDDDDDDDENDEDDNDDSDDDEDEDDEVEGEGEREMCRRASLSKNKKNKNKKKIMKKDGEEGVSVMSVVCHQATTSVVCSSTP</sequence>
<proteinExistence type="predicted"/>
<dbReference type="InterPro" id="IPR016024">
    <property type="entry name" value="ARM-type_fold"/>
</dbReference>
<dbReference type="InterPro" id="IPR037365">
    <property type="entry name" value="Slowmo/Ups"/>
</dbReference>
<dbReference type="InterPro" id="IPR006797">
    <property type="entry name" value="PRELI/MSF1_dom"/>
</dbReference>